<comment type="subcellular location">
    <subcellularLocation>
        <location evidence="1">Membrane</location>
        <topology evidence="1">Multi-pass membrane protein</topology>
    </subcellularLocation>
</comment>
<organism evidence="10 12">
    <name type="scientific">Rotaria magnacalcarata</name>
    <dbReference type="NCBI Taxonomy" id="392030"/>
    <lineage>
        <taxon>Eukaryota</taxon>
        <taxon>Metazoa</taxon>
        <taxon>Spiralia</taxon>
        <taxon>Gnathifera</taxon>
        <taxon>Rotifera</taxon>
        <taxon>Eurotatoria</taxon>
        <taxon>Bdelloidea</taxon>
        <taxon>Philodinida</taxon>
        <taxon>Philodinidae</taxon>
        <taxon>Rotaria</taxon>
    </lineage>
</organism>
<proteinExistence type="predicted"/>
<dbReference type="OrthoDB" id="10021316at2759"/>
<name>A0A815ZJD3_9BILA</name>
<comment type="caution">
    <text evidence="10">The sequence shown here is derived from an EMBL/GenBank/DDBJ whole genome shotgun (WGS) entry which is preliminary data.</text>
</comment>
<evidence type="ECO:0000256" key="3">
    <source>
        <dbReference type="ARBA" id="ARBA00022989"/>
    </source>
</evidence>
<sequence>MDSSSIIPTLVYMQQQLTRYACSVWLIFGIPGCLLNVILLSRRQMRGTSCCNYFLGASTIMIISLSLGCGSLLYTLNNPDPATTIRAFCKLRMYILQSTFMMSRWMITIACVDRYASSSSNAGRRRFAHVRIARRVVIIIICIWLLLPLHTLIFYEIRPGGGVCGIIYNRAAALYHSSYTIITGGVFPLTIMLTCILLIRRNLTVKRNLLEKSKTECSSFQHIVTNVRIQRTRDQQALAMLLTQVTVYCFVQTPQFSYTLYAAIASNVTNKSPERLAIERFAFFLAELCVYLFPVTAFYLYILVSRSFRAELAGILGVSRMVCWRGWTIRIKPMSSVMNTGQVPK</sequence>
<dbReference type="InterPro" id="IPR000276">
    <property type="entry name" value="GPCR_Rhodpsn"/>
</dbReference>
<dbReference type="EMBL" id="CAJOBJ010043616">
    <property type="protein sequence ID" value="CAF4338632.1"/>
    <property type="molecule type" value="Genomic_DNA"/>
</dbReference>
<dbReference type="Gene3D" id="1.20.1070.10">
    <property type="entry name" value="Rhodopsin 7-helix transmembrane proteins"/>
    <property type="match status" value="1"/>
</dbReference>
<evidence type="ECO:0000256" key="4">
    <source>
        <dbReference type="ARBA" id="ARBA00023040"/>
    </source>
</evidence>
<evidence type="ECO:0000256" key="8">
    <source>
        <dbReference type="SAM" id="Phobius"/>
    </source>
</evidence>
<feature type="transmembrane region" description="Helical" evidence="8">
    <location>
        <begin position="53"/>
        <end position="74"/>
    </location>
</feature>
<evidence type="ECO:0000256" key="1">
    <source>
        <dbReference type="ARBA" id="ARBA00004141"/>
    </source>
</evidence>
<keyword evidence="5 8" id="KW-0472">Membrane</keyword>
<feature type="domain" description="G-protein coupled receptors family 1 profile" evidence="9">
    <location>
        <begin position="32"/>
        <end position="301"/>
    </location>
</feature>
<dbReference type="Proteomes" id="UP000681720">
    <property type="component" value="Unassembled WGS sequence"/>
</dbReference>
<evidence type="ECO:0000259" key="9">
    <source>
        <dbReference type="PROSITE" id="PS50262"/>
    </source>
</evidence>
<dbReference type="Pfam" id="PF00001">
    <property type="entry name" value="7tm_1"/>
    <property type="match status" value="1"/>
</dbReference>
<dbReference type="SUPFAM" id="SSF81321">
    <property type="entry name" value="Family A G protein-coupled receptor-like"/>
    <property type="match status" value="1"/>
</dbReference>
<dbReference type="PANTHER" id="PTHR24243:SF208">
    <property type="entry name" value="PYROKININ-1 RECEPTOR"/>
    <property type="match status" value="1"/>
</dbReference>
<keyword evidence="7" id="KW-0807">Transducer</keyword>
<keyword evidence="2 8" id="KW-0812">Transmembrane</keyword>
<protein>
    <recommendedName>
        <fullName evidence="9">G-protein coupled receptors family 1 profile domain-containing protein</fullName>
    </recommendedName>
</protein>
<evidence type="ECO:0000256" key="5">
    <source>
        <dbReference type="ARBA" id="ARBA00023136"/>
    </source>
</evidence>
<feature type="transmembrane region" description="Helical" evidence="8">
    <location>
        <begin position="281"/>
        <end position="302"/>
    </location>
</feature>
<dbReference type="Proteomes" id="UP000663834">
    <property type="component" value="Unassembled WGS sequence"/>
</dbReference>
<gene>
    <name evidence="11" type="ORF">GIL414_LOCUS27455</name>
    <name evidence="10" type="ORF">KQP761_LOCUS20609</name>
</gene>
<keyword evidence="6" id="KW-0675">Receptor</keyword>
<evidence type="ECO:0000313" key="10">
    <source>
        <dbReference type="EMBL" id="CAF1585546.1"/>
    </source>
</evidence>
<dbReference type="GO" id="GO:0005886">
    <property type="term" value="C:plasma membrane"/>
    <property type="evidence" value="ECO:0007669"/>
    <property type="project" value="TreeGrafter"/>
</dbReference>
<evidence type="ECO:0000256" key="7">
    <source>
        <dbReference type="ARBA" id="ARBA00023224"/>
    </source>
</evidence>
<reference evidence="10" key="1">
    <citation type="submission" date="2021-02" db="EMBL/GenBank/DDBJ databases">
        <authorList>
            <person name="Nowell W R."/>
        </authorList>
    </citation>
    <scope>NUCLEOTIDE SEQUENCE</scope>
</reference>
<evidence type="ECO:0000313" key="11">
    <source>
        <dbReference type="EMBL" id="CAF4338632.1"/>
    </source>
</evidence>
<dbReference type="InterPro" id="IPR017452">
    <property type="entry name" value="GPCR_Rhodpsn_7TM"/>
</dbReference>
<dbReference type="PROSITE" id="PS50262">
    <property type="entry name" value="G_PROTEIN_RECEP_F1_2"/>
    <property type="match status" value="1"/>
</dbReference>
<evidence type="ECO:0000256" key="6">
    <source>
        <dbReference type="ARBA" id="ARBA00023170"/>
    </source>
</evidence>
<accession>A0A815ZJD3</accession>
<dbReference type="AlphaFoldDB" id="A0A815ZJD3"/>
<dbReference type="GO" id="GO:0004930">
    <property type="term" value="F:G protein-coupled receptor activity"/>
    <property type="evidence" value="ECO:0007669"/>
    <property type="project" value="UniProtKB-KW"/>
</dbReference>
<feature type="transmembrane region" description="Helical" evidence="8">
    <location>
        <begin position="20"/>
        <end position="41"/>
    </location>
</feature>
<dbReference type="PANTHER" id="PTHR24243">
    <property type="entry name" value="G-PROTEIN COUPLED RECEPTOR"/>
    <property type="match status" value="1"/>
</dbReference>
<keyword evidence="3 8" id="KW-1133">Transmembrane helix</keyword>
<feature type="transmembrane region" description="Helical" evidence="8">
    <location>
        <begin position="177"/>
        <end position="199"/>
    </location>
</feature>
<dbReference type="EMBL" id="CAJNOW010010677">
    <property type="protein sequence ID" value="CAF1585546.1"/>
    <property type="molecule type" value="Genomic_DNA"/>
</dbReference>
<evidence type="ECO:0000256" key="2">
    <source>
        <dbReference type="ARBA" id="ARBA00022692"/>
    </source>
</evidence>
<feature type="transmembrane region" description="Helical" evidence="8">
    <location>
        <begin position="136"/>
        <end position="157"/>
    </location>
</feature>
<evidence type="ECO:0000313" key="12">
    <source>
        <dbReference type="Proteomes" id="UP000663834"/>
    </source>
</evidence>
<keyword evidence="4" id="KW-0297">G-protein coupled receptor</keyword>